<name>A0A973A825_9GAMM</name>
<dbReference type="AlphaFoldDB" id="A0A973A825"/>
<evidence type="ECO:0000313" key="1">
    <source>
        <dbReference type="EMBL" id="NQV65324.1"/>
    </source>
</evidence>
<dbReference type="Pfam" id="PF12228">
    <property type="entry name" value="DUF3604"/>
    <property type="match status" value="1"/>
</dbReference>
<protein>
    <submittedName>
        <fullName evidence="1">DUF3604 domain-containing protein</fullName>
    </submittedName>
</protein>
<dbReference type="Proteomes" id="UP000754644">
    <property type="component" value="Unassembled WGS sequence"/>
</dbReference>
<gene>
    <name evidence="1" type="ORF">HQ497_08155</name>
</gene>
<dbReference type="InterPro" id="IPR022028">
    <property type="entry name" value="DUF3604"/>
</dbReference>
<organism evidence="1 2">
    <name type="scientific">SAR86 cluster bacterium</name>
    <dbReference type="NCBI Taxonomy" id="2030880"/>
    <lineage>
        <taxon>Bacteria</taxon>
        <taxon>Pseudomonadati</taxon>
        <taxon>Pseudomonadota</taxon>
        <taxon>Gammaproteobacteria</taxon>
        <taxon>SAR86 cluster</taxon>
    </lineage>
</organism>
<dbReference type="EMBL" id="JABMOJ010000303">
    <property type="protein sequence ID" value="NQV65324.1"/>
    <property type="molecule type" value="Genomic_DNA"/>
</dbReference>
<sequence>MSWKKWVGLAVLAAAIFGGYRLLLISNALSLPNTEEDIAMVRDSASRQAEQSFYRPERQALEAQAANPLKNVYFGDLHVHTSISSDAYLFGNRMDMDTAYRIAQGESGALRTGERIELTRPLDFAALTDHAETFGRRIACTGPDLSAAGIEECDKMESPSILGFLELRSRAQQRPPVKRFDVFNDDPVRERDYAAQTWQKIQDAADRHYQPGKFTTFAAYEYSPALPDRGKLHRNIVFRSMDVPKYAVSSFDAISEIELWKELEATCTIDCQFLTIPHNLNKTWGLAFSGETIDGVAYTEADWKLRERNEPLVEVFQIKGNSECSVAFGAGDEECGFEQFFPPCDEGQETSCIYPTSMARDGLQTGLALEDKIGVNPLEFGMIGSTDTHNSNPGDTEEWDYRGATTFASSPAERRMSTDNVTGIRLNNPGGLAAVWAPDNTREALFDAMQRKEVYATSGTRIKLRMFAGFELPTDIASTGDLVAAYEHGVPMGGRLNANAAKPTAVSLFAWAVQDPDNAPLAKLQVVKGWIEAGTRQEVVFDVACGGSTLNVTTGKCEANNAQVNLNDCSWDPSAGAAELKTLWTDPDFSPQEDAFYYVRVVQNPTCRWTTYDSLRLGREPPTDAAATVTEMAWGSPIWIKTGDNPEK</sequence>
<evidence type="ECO:0000313" key="2">
    <source>
        <dbReference type="Proteomes" id="UP000754644"/>
    </source>
</evidence>
<proteinExistence type="predicted"/>
<accession>A0A973A825</accession>
<reference evidence="1" key="1">
    <citation type="submission" date="2020-05" db="EMBL/GenBank/DDBJ databases">
        <title>Sulfur intermediates as new biogeochemical hubs in an aquatic model microbial ecosystem.</title>
        <authorList>
            <person name="Vigneron A."/>
        </authorList>
    </citation>
    <scope>NUCLEOTIDE SEQUENCE</scope>
    <source>
        <strain evidence="1">Bin.250</strain>
    </source>
</reference>
<comment type="caution">
    <text evidence="1">The sequence shown here is derived from an EMBL/GenBank/DDBJ whole genome shotgun (WGS) entry which is preliminary data.</text>
</comment>